<organism evidence="2 3">
    <name type="scientific">Nesidiocoris tenuis</name>
    <dbReference type="NCBI Taxonomy" id="355587"/>
    <lineage>
        <taxon>Eukaryota</taxon>
        <taxon>Metazoa</taxon>
        <taxon>Ecdysozoa</taxon>
        <taxon>Arthropoda</taxon>
        <taxon>Hexapoda</taxon>
        <taxon>Insecta</taxon>
        <taxon>Pterygota</taxon>
        <taxon>Neoptera</taxon>
        <taxon>Paraneoptera</taxon>
        <taxon>Hemiptera</taxon>
        <taxon>Heteroptera</taxon>
        <taxon>Panheteroptera</taxon>
        <taxon>Cimicomorpha</taxon>
        <taxon>Miridae</taxon>
        <taxon>Dicyphina</taxon>
        <taxon>Nesidiocoris</taxon>
    </lineage>
</organism>
<evidence type="ECO:0000256" key="1">
    <source>
        <dbReference type="SAM" id="MobiDB-lite"/>
    </source>
</evidence>
<accession>A0A6H5FZG5</accession>
<dbReference type="EMBL" id="CADCXU010003074">
    <property type="protein sequence ID" value="CAA9995113.1"/>
    <property type="molecule type" value="Genomic_DNA"/>
</dbReference>
<feature type="compositionally biased region" description="Basic and acidic residues" evidence="1">
    <location>
        <begin position="1"/>
        <end position="18"/>
    </location>
</feature>
<proteinExistence type="predicted"/>
<gene>
    <name evidence="2" type="ORF">NTEN_LOCUS1904</name>
</gene>
<feature type="region of interest" description="Disordered" evidence="1">
    <location>
        <begin position="1"/>
        <end position="23"/>
    </location>
</feature>
<protein>
    <submittedName>
        <fullName evidence="2">Uncharacterized protein</fullName>
    </submittedName>
</protein>
<dbReference type="AlphaFoldDB" id="A0A6H5FZG5"/>
<name>A0A6H5FZG5_9HEMI</name>
<evidence type="ECO:0000313" key="3">
    <source>
        <dbReference type="Proteomes" id="UP000479000"/>
    </source>
</evidence>
<keyword evidence="3" id="KW-1185">Reference proteome</keyword>
<dbReference type="Proteomes" id="UP000479000">
    <property type="component" value="Unassembled WGS sequence"/>
</dbReference>
<evidence type="ECO:0000313" key="2">
    <source>
        <dbReference type="EMBL" id="CAA9995113.1"/>
    </source>
</evidence>
<reference evidence="2 3" key="1">
    <citation type="submission" date="2020-02" db="EMBL/GenBank/DDBJ databases">
        <authorList>
            <person name="Ferguson B K."/>
        </authorList>
    </citation>
    <scope>NUCLEOTIDE SEQUENCE [LARGE SCALE GENOMIC DNA]</scope>
</reference>
<sequence>MVDAAEQSKRRLPDRNEKGSPSTRFAHLPAGFILAELRRKSDENFRKKNCVHIFDFGVQLWCFFDFEGTVSNQNFGRTLQVKKFEKIHPFFHLRSWEGIIGRNISCRECSFCSSCWSTPSNMFAILLKTVPSDEKCTIKPSH</sequence>